<dbReference type="InterPro" id="IPR003781">
    <property type="entry name" value="CoA-bd"/>
</dbReference>
<evidence type="ECO:0000313" key="10">
    <source>
        <dbReference type="Proteomes" id="UP000593890"/>
    </source>
</evidence>
<dbReference type="Gene3D" id="3.40.50.720">
    <property type="entry name" value="NAD(P)-binding Rossmann-like Domain"/>
    <property type="match status" value="1"/>
</dbReference>
<dbReference type="Gene3D" id="1.10.10.10">
    <property type="entry name" value="Winged helix-like DNA-binding domain superfamily/Winged helix DNA-binding domain"/>
    <property type="match status" value="1"/>
</dbReference>
<dbReference type="PANTHER" id="PTHR35786">
    <property type="entry name" value="REDOX-SENSING TRANSCRIPTIONAL REPRESSOR REX"/>
    <property type="match status" value="1"/>
</dbReference>
<evidence type="ECO:0000256" key="1">
    <source>
        <dbReference type="ARBA" id="ARBA00022490"/>
    </source>
</evidence>
<sequence>MSTKRDNISLSVIRRLPRYHRFLHDLMLSGVTRISSRELSERMGLTASQIRQDLNCFGGFGQQGYGYIVEQLYDEISRILGVGNNLPTILLGAGNLGHAIASHMVFEDRGFHLIGIFDRDPKLQGQEINGIPISSGDCLEEFCKQNKPVVAILCLPRDAVFDIAKRLVEWGVEGFWNFSHFDLSLHFPNIVVENVHLGDSLLTLSYRVSEHRRQE</sequence>
<dbReference type="SUPFAM" id="SSF46785">
    <property type="entry name" value="Winged helix' DNA-binding domain"/>
    <property type="match status" value="1"/>
</dbReference>
<dbReference type="GO" id="GO:0003677">
    <property type="term" value="F:DNA binding"/>
    <property type="evidence" value="ECO:0007669"/>
    <property type="project" value="UniProtKB-UniRule"/>
</dbReference>
<keyword evidence="4 7" id="KW-0520">NAD</keyword>
<keyword evidence="10" id="KW-1185">Reference proteome</keyword>
<dbReference type="InterPro" id="IPR036291">
    <property type="entry name" value="NAD(P)-bd_dom_sf"/>
</dbReference>
<dbReference type="NCBIfam" id="NF003996">
    <property type="entry name" value="PRK05472.2-5"/>
    <property type="match status" value="1"/>
</dbReference>
<dbReference type="Pfam" id="PF06971">
    <property type="entry name" value="Put_DNA-bind_N"/>
    <property type="match status" value="1"/>
</dbReference>
<dbReference type="SUPFAM" id="SSF51735">
    <property type="entry name" value="NAD(P)-binding Rossmann-fold domains"/>
    <property type="match status" value="1"/>
</dbReference>
<dbReference type="InterPro" id="IPR009718">
    <property type="entry name" value="Rex_DNA-bd_C_dom"/>
</dbReference>
<keyword evidence="3 7" id="KW-0805">Transcription regulation</keyword>
<keyword evidence="5 7" id="KW-0238">DNA-binding</keyword>
<keyword evidence="1 7" id="KW-0963">Cytoplasm</keyword>
<feature type="binding site" evidence="7">
    <location>
        <begin position="92"/>
        <end position="97"/>
    </location>
    <ligand>
        <name>NAD(+)</name>
        <dbReference type="ChEBI" id="CHEBI:57540"/>
    </ligand>
</feature>
<evidence type="ECO:0000256" key="6">
    <source>
        <dbReference type="ARBA" id="ARBA00023163"/>
    </source>
</evidence>
<organism evidence="9 10">
    <name type="scientific">Solibaculum mannosilyticum</name>
    <dbReference type="NCBI Taxonomy" id="2780922"/>
    <lineage>
        <taxon>Bacteria</taxon>
        <taxon>Bacillati</taxon>
        <taxon>Bacillota</taxon>
        <taxon>Clostridia</taxon>
        <taxon>Eubacteriales</taxon>
        <taxon>Oscillospiraceae</taxon>
        <taxon>Solibaculum</taxon>
    </lineage>
</organism>
<evidence type="ECO:0000256" key="5">
    <source>
        <dbReference type="ARBA" id="ARBA00023125"/>
    </source>
</evidence>
<dbReference type="Proteomes" id="UP000593890">
    <property type="component" value="Chromosome"/>
</dbReference>
<evidence type="ECO:0000313" key="9">
    <source>
        <dbReference type="EMBL" id="BCI60160.1"/>
    </source>
</evidence>
<comment type="function">
    <text evidence="7">Modulates transcription in response to changes in cellular NADH/NAD(+) redox state.</text>
</comment>
<evidence type="ECO:0000259" key="8">
    <source>
        <dbReference type="SMART" id="SM00881"/>
    </source>
</evidence>
<evidence type="ECO:0000256" key="3">
    <source>
        <dbReference type="ARBA" id="ARBA00023015"/>
    </source>
</evidence>
<comment type="similarity">
    <text evidence="7">Belongs to the transcriptional regulatory Rex family.</text>
</comment>
<proteinExistence type="inferred from homology"/>
<evidence type="ECO:0000256" key="2">
    <source>
        <dbReference type="ARBA" id="ARBA00022491"/>
    </source>
</evidence>
<comment type="subcellular location">
    <subcellularLocation>
        <location evidence="7">Cytoplasm</location>
    </subcellularLocation>
</comment>
<dbReference type="PANTHER" id="PTHR35786:SF1">
    <property type="entry name" value="REDOX-SENSING TRANSCRIPTIONAL REPRESSOR REX 1"/>
    <property type="match status" value="1"/>
</dbReference>
<feature type="DNA-binding region" description="H-T-H motif" evidence="7">
    <location>
        <begin position="18"/>
        <end position="57"/>
    </location>
</feature>
<keyword evidence="2 7" id="KW-0678">Repressor</keyword>
<dbReference type="SMART" id="SM00881">
    <property type="entry name" value="CoA_binding"/>
    <property type="match status" value="1"/>
</dbReference>
<dbReference type="HAMAP" id="MF_01131">
    <property type="entry name" value="Rex"/>
    <property type="match status" value="1"/>
</dbReference>
<dbReference type="GO" id="GO:0051775">
    <property type="term" value="P:response to redox state"/>
    <property type="evidence" value="ECO:0007669"/>
    <property type="project" value="InterPro"/>
</dbReference>
<dbReference type="RefSeq" id="WP_090267430.1">
    <property type="nucleotide sequence ID" value="NZ_AP023321.1"/>
</dbReference>
<dbReference type="GO" id="GO:0005737">
    <property type="term" value="C:cytoplasm"/>
    <property type="evidence" value="ECO:0007669"/>
    <property type="project" value="UniProtKB-SubCell"/>
</dbReference>
<feature type="domain" description="CoA-binding" evidence="8">
    <location>
        <begin position="81"/>
        <end position="181"/>
    </location>
</feature>
<dbReference type="InterPro" id="IPR036390">
    <property type="entry name" value="WH_DNA-bd_sf"/>
</dbReference>
<dbReference type="InterPro" id="IPR022876">
    <property type="entry name" value="Tscrpt_rep_Rex"/>
</dbReference>
<comment type="subunit">
    <text evidence="7">Homodimer.</text>
</comment>
<name>A0A7I8D069_9FIRM</name>
<dbReference type="AlphaFoldDB" id="A0A7I8D069"/>
<protein>
    <recommendedName>
        <fullName evidence="7">Redox-sensing transcriptional repressor Rex</fullName>
    </recommendedName>
</protein>
<evidence type="ECO:0000256" key="4">
    <source>
        <dbReference type="ARBA" id="ARBA00023027"/>
    </source>
</evidence>
<dbReference type="NCBIfam" id="NF003994">
    <property type="entry name" value="PRK05472.2-3"/>
    <property type="match status" value="1"/>
</dbReference>
<gene>
    <name evidence="7 9" type="primary">rex</name>
    <name evidence="9" type="ORF">C12CBH8_07990</name>
</gene>
<evidence type="ECO:0000256" key="7">
    <source>
        <dbReference type="HAMAP-Rule" id="MF_01131"/>
    </source>
</evidence>
<accession>A0A7I8D069</accession>
<keyword evidence="6 7" id="KW-0804">Transcription</keyword>
<dbReference type="EMBL" id="AP023321">
    <property type="protein sequence ID" value="BCI60160.1"/>
    <property type="molecule type" value="Genomic_DNA"/>
</dbReference>
<dbReference type="NCBIfam" id="NF003995">
    <property type="entry name" value="PRK05472.2-4"/>
    <property type="match status" value="1"/>
</dbReference>
<dbReference type="KEGG" id="sman:C12CBH8_07990"/>
<dbReference type="GO" id="GO:0045892">
    <property type="term" value="P:negative regulation of DNA-templated transcription"/>
    <property type="evidence" value="ECO:0007669"/>
    <property type="project" value="InterPro"/>
</dbReference>
<dbReference type="InterPro" id="IPR036388">
    <property type="entry name" value="WH-like_DNA-bd_sf"/>
</dbReference>
<dbReference type="Pfam" id="PF02629">
    <property type="entry name" value="CoA_binding"/>
    <property type="match status" value="1"/>
</dbReference>
<reference evidence="10" key="1">
    <citation type="submission" date="2020-07" db="EMBL/GenBank/DDBJ databases">
        <title>Complete genome sequencing of Clostridia bacterium strain 12CBH8.</title>
        <authorList>
            <person name="Sakamoto M."/>
            <person name="Murakami T."/>
            <person name="Mori H."/>
        </authorList>
    </citation>
    <scope>NUCLEOTIDE SEQUENCE [LARGE SCALE GENOMIC DNA]</scope>
    <source>
        <strain evidence="10">12CBH8</strain>
    </source>
</reference>
<dbReference type="GO" id="GO:0003700">
    <property type="term" value="F:DNA-binding transcription factor activity"/>
    <property type="evidence" value="ECO:0007669"/>
    <property type="project" value="UniProtKB-UniRule"/>
</dbReference>
<dbReference type="NCBIfam" id="NF003990">
    <property type="entry name" value="PRK05472.1-4"/>
    <property type="match status" value="1"/>
</dbReference>